<evidence type="ECO:0000313" key="1">
    <source>
        <dbReference type="EMBL" id="GEB46974.1"/>
    </source>
</evidence>
<gene>
    <name evidence="1" type="ORF">MTE01_29190</name>
</gene>
<dbReference type="EMBL" id="BJML01000011">
    <property type="protein sequence ID" value="GEB46974.1"/>
    <property type="molecule type" value="Genomic_DNA"/>
</dbReference>
<dbReference type="Proteomes" id="UP000319525">
    <property type="component" value="Unassembled WGS sequence"/>
</dbReference>
<organism evidence="1 2">
    <name type="scientific">Microbacterium testaceum</name>
    <name type="common">Aureobacterium testaceum</name>
    <name type="synonym">Brevibacterium testaceum</name>
    <dbReference type="NCBI Taxonomy" id="2033"/>
    <lineage>
        <taxon>Bacteria</taxon>
        <taxon>Bacillati</taxon>
        <taxon>Actinomycetota</taxon>
        <taxon>Actinomycetes</taxon>
        <taxon>Micrococcales</taxon>
        <taxon>Microbacteriaceae</taxon>
        <taxon>Microbacterium</taxon>
    </lineage>
</organism>
<proteinExistence type="predicted"/>
<dbReference type="RefSeq" id="WP_141378191.1">
    <property type="nucleotide sequence ID" value="NZ_BJML01000011.1"/>
</dbReference>
<evidence type="ECO:0000313" key="2">
    <source>
        <dbReference type="Proteomes" id="UP000319525"/>
    </source>
</evidence>
<protein>
    <submittedName>
        <fullName evidence="1">Uncharacterized protein</fullName>
    </submittedName>
</protein>
<comment type="caution">
    <text evidence="1">The sequence shown here is derived from an EMBL/GenBank/DDBJ whole genome shotgun (WGS) entry which is preliminary data.</text>
</comment>
<accession>A0A4Y3QNU8</accession>
<name>A0A4Y3QNU8_MICTE</name>
<reference evidence="1 2" key="1">
    <citation type="submission" date="2019-06" db="EMBL/GenBank/DDBJ databases">
        <title>Whole genome shotgun sequence of Microbacterium testaceum NBRC 12675.</title>
        <authorList>
            <person name="Hosoyama A."/>
            <person name="Uohara A."/>
            <person name="Ohji S."/>
            <person name="Ichikawa N."/>
        </authorList>
    </citation>
    <scope>NUCLEOTIDE SEQUENCE [LARGE SCALE GENOMIC DNA]</scope>
    <source>
        <strain evidence="1 2">NBRC 12675</strain>
    </source>
</reference>
<dbReference type="GeneID" id="57145602"/>
<dbReference type="AlphaFoldDB" id="A0A4Y3QNU8"/>
<sequence length="107" mass="11504">MPNFTPTHRVKSDHPTYNNGDTSSWFALGDLVVLTEPHPDRDGDVRAKKAGAQDHWIALSCLEPLTGESTGSAATIKRDALIDAARDAGVEYSLATVIADAAENRSR</sequence>